<dbReference type="EMBL" id="ML178818">
    <property type="protein sequence ID" value="TFL04673.1"/>
    <property type="molecule type" value="Genomic_DNA"/>
</dbReference>
<feature type="transmembrane region" description="Helical" evidence="3">
    <location>
        <begin position="469"/>
        <end position="494"/>
    </location>
</feature>
<feature type="compositionally biased region" description="Polar residues" evidence="2">
    <location>
        <begin position="50"/>
        <end position="60"/>
    </location>
</feature>
<dbReference type="PANTHER" id="PTHR16255:SF4">
    <property type="entry name" value="SPORULATION PROTEIN RMD8"/>
    <property type="match status" value="1"/>
</dbReference>
<organism evidence="5 6">
    <name type="scientific">Pterulicium gracile</name>
    <dbReference type="NCBI Taxonomy" id="1884261"/>
    <lineage>
        <taxon>Eukaryota</taxon>
        <taxon>Fungi</taxon>
        <taxon>Dikarya</taxon>
        <taxon>Basidiomycota</taxon>
        <taxon>Agaricomycotina</taxon>
        <taxon>Agaricomycetes</taxon>
        <taxon>Agaricomycetidae</taxon>
        <taxon>Agaricales</taxon>
        <taxon>Pleurotineae</taxon>
        <taxon>Pterulaceae</taxon>
        <taxon>Pterulicium</taxon>
    </lineage>
</organism>
<dbReference type="Proteomes" id="UP000305067">
    <property type="component" value="Unassembled WGS sequence"/>
</dbReference>
<dbReference type="GO" id="GO:0005739">
    <property type="term" value="C:mitochondrion"/>
    <property type="evidence" value="ECO:0007669"/>
    <property type="project" value="UniProtKB-ARBA"/>
</dbReference>
<gene>
    <name evidence="5" type="ORF">BDV98DRAFT_562644</name>
</gene>
<evidence type="ECO:0000256" key="3">
    <source>
        <dbReference type="SAM" id="Phobius"/>
    </source>
</evidence>
<protein>
    <recommendedName>
        <fullName evidence="4">DUF155 domain-containing protein</fullName>
    </recommendedName>
</protein>
<dbReference type="OrthoDB" id="18302at2759"/>
<feature type="domain" description="DUF155" evidence="4">
    <location>
        <begin position="268"/>
        <end position="444"/>
    </location>
</feature>
<dbReference type="InterPro" id="IPR003734">
    <property type="entry name" value="DUF155"/>
</dbReference>
<keyword evidence="3" id="KW-0812">Transmembrane</keyword>
<keyword evidence="3" id="KW-1133">Transmembrane helix</keyword>
<evidence type="ECO:0000256" key="1">
    <source>
        <dbReference type="ARBA" id="ARBA00008306"/>
    </source>
</evidence>
<proteinExistence type="inferred from homology"/>
<keyword evidence="6" id="KW-1185">Reference proteome</keyword>
<reference evidence="5 6" key="1">
    <citation type="journal article" date="2019" name="Nat. Ecol. Evol.">
        <title>Megaphylogeny resolves global patterns of mushroom evolution.</title>
        <authorList>
            <person name="Varga T."/>
            <person name="Krizsan K."/>
            <person name="Foldi C."/>
            <person name="Dima B."/>
            <person name="Sanchez-Garcia M."/>
            <person name="Sanchez-Ramirez S."/>
            <person name="Szollosi G.J."/>
            <person name="Szarkandi J.G."/>
            <person name="Papp V."/>
            <person name="Albert L."/>
            <person name="Andreopoulos W."/>
            <person name="Angelini C."/>
            <person name="Antonin V."/>
            <person name="Barry K.W."/>
            <person name="Bougher N.L."/>
            <person name="Buchanan P."/>
            <person name="Buyck B."/>
            <person name="Bense V."/>
            <person name="Catcheside P."/>
            <person name="Chovatia M."/>
            <person name="Cooper J."/>
            <person name="Damon W."/>
            <person name="Desjardin D."/>
            <person name="Finy P."/>
            <person name="Geml J."/>
            <person name="Haridas S."/>
            <person name="Hughes K."/>
            <person name="Justo A."/>
            <person name="Karasinski D."/>
            <person name="Kautmanova I."/>
            <person name="Kiss B."/>
            <person name="Kocsube S."/>
            <person name="Kotiranta H."/>
            <person name="LaButti K.M."/>
            <person name="Lechner B.E."/>
            <person name="Liimatainen K."/>
            <person name="Lipzen A."/>
            <person name="Lukacs Z."/>
            <person name="Mihaltcheva S."/>
            <person name="Morgado L.N."/>
            <person name="Niskanen T."/>
            <person name="Noordeloos M.E."/>
            <person name="Ohm R.A."/>
            <person name="Ortiz-Santana B."/>
            <person name="Ovrebo C."/>
            <person name="Racz N."/>
            <person name="Riley R."/>
            <person name="Savchenko A."/>
            <person name="Shiryaev A."/>
            <person name="Soop K."/>
            <person name="Spirin V."/>
            <person name="Szebenyi C."/>
            <person name="Tomsovsky M."/>
            <person name="Tulloss R.E."/>
            <person name="Uehling J."/>
            <person name="Grigoriev I.V."/>
            <person name="Vagvolgyi C."/>
            <person name="Papp T."/>
            <person name="Martin F.M."/>
            <person name="Miettinen O."/>
            <person name="Hibbett D.S."/>
            <person name="Nagy L.G."/>
        </authorList>
    </citation>
    <scope>NUCLEOTIDE SEQUENCE [LARGE SCALE GENOMIC DNA]</scope>
    <source>
        <strain evidence="5 6">CBS 309.79</strain>
    </source>
</reference>
<evidence type="ECO:0000259" key="4">
    <source>
        <dbReference type="Pfam" id="PF02582"/>
    </source>
</evidence>
<accession>A0A5C3QRT3</accession>
<comment type="similarity">
    <text evidence="1">Belongs to the RMD1/sif2 family.</text>
</comment>
<evidence type="ECO:0000313" key="5">
    <source>
        <dbReference type="EMBL" id="TFL04673.1"/>
    </source>
</evidence>
<dbReference type="Pfam" id="PF02582">
    <property type="entry name" value="DUF155"/>
    <property type="match status" value="1"/>
</dbReference>
<dbReference type="InterPro" id="IPR051624">
    <property type="entry name" value="RMD1/Sad1-interacting"/>
</dbReference>
<feature type="region of interest" description="Disordered" evidence="2">
    <location>
        <begin position="1"/>
        <end position="60"/>
    </location>
</feature>
<dbReference type="PANTHER" id="PTHR16255">
    <property type="entry name" value="REQUIRED FOR MEIOTIC NUCLEAR DIVISION PROTEIN 1 HOMOLOG"/>
    <property type="match status" value="1"/>
</dbReference>
<sequence length="525" mass="59114">MSERPKPTRLSTAPALPGRRLRPTRIPSQNDSTIPPIARRASLSKAPAPKTSQRTSKTSQKLVVLPSEVQTKPIVEEDDDNLGYETDAGIRVVKSESERMNKEQRKRAGCSRLTAYCMSDHLKMKLLATFLKREHNVFPRVFDDALYAMYHLPLLPGYGPHANLRSSVPGEGDMTRLSEAEENGYQGTYFTSASPENRRSAAARDGFILSSSPQMDRRMSQPSDTEESGAATSAAEESEAETEVGWNSSYRARPQAKKTLSVENVAEVIFFEYGVAVFFGFSEEQELSVLEDITNASIPTRKWNEDDWEIEECYFTHDPYIAYPRIYNDFFTLKSRSHLLKLSIAHALAQSTLLAHFETNTKRVLSSKLTLSIPQQMARSGGLKLRRHDALKLTGRLFKLRRDVNLVSNVLDVPELFWAEASLRELYDAVRDYMEIKGRVQVLNDKLSVASDFLDAIHDHLNNSAMERITWIIILLIVVACVVELGEVIARLIVHATTAESVAMPLKRMGREEALRSLEAMMRSS</sequence>
<feature type="region of interest" description="Disordered" evidence="2">
    <location>
        <begin position="212"/>
        <end position="246"/>
    </location>
</feature>
<dbReference type="AlphaFoldDB" id="A0A5C3QRT3"/>
<evidence type="ECO:0000256" key="2">
    <source>
        <dbReference type="SAM" id="MobiDB-lite"/>
    </source>
</evidence>
<keyword evidence="3" id="KW-0472">Membrane</keyword>
<evidence type="ECO:0000313" key="6">
    <source>
        <dbReference type="Proteomes" id="UP000305067"/>
    </source>
</evidence>
<name>A0A5C3QRT3_9AGAR</name>